<dbReference type="EMBL" id="JAADJZ010000010">
    <property type="protein sequence ID" value="KAF2872148.1"/>
    <property type="molecule type" value="Genomic_DNA"/>
</dbReference>
<dbReference type="InterPro" id="IPR050300">
    <property type="entry name" value="GDXG_lipolytic_enzyme"/>
</dbReference>
<dbReference type="OrthoDB" id="5354320at2759"/>
<keyword evidence="2 5" id="KW-0378">Hydrolase</keyword>
<evidence type="ECO:0000259" key="4">
    <source>
        <dbReference type="Pfam" id="PF07859"/>
    </source>
</evidence>
<sequence>MDASPSALFKLLLPKTPTILKTALFHSLSLSETSSKWDLRTALTVKILRDILGPGSEPQSITKQQRMTIKDPGVKGNIWVVKVELGDGDGALGVRAALFKATKDMDPPDNTITYDAPAVAPLSGEWHGHRAVAVDNDDGPPAITDESKYGNLLAETTSNVTTLYFHGGAMFLLDPATYRSNTVKLAKVTGGRVFSVRYRLAPAHPFPAALLDALTAYLSLLHPPPGSVHTAVPASDIVFAGDSAGGMLCTALLQLLLQLQRTAPPGQAARLRFHGRTVPVPLPGALALASPWLDVTRSLPSIEGLTKYDYLPTPSHTAARAIPPCPLWPATPPRAEMYCNTSALLHPLVSPLAASAASWHGAPPVLWSVGEEMLLDECKVVAQRMAAQGVPTRWRLFEAMPHVFAYMLEGNGAASLHFEEVGTFCKDVVGGKGEGVPMSAQTVEAKTLKRREGDVHGLTEIRDEEVERWMREGKARIGRKGGEASLEARPML</sequence>
<keyword evidence="6" id="KW-1185">Reference proteome</keyword>
<dbReference type="PANTHER" id="PTHR48081:SF25">
    <property type="entry name" value="PUTATIVE (AFU_ORTHOLOGUE AFUA_3G11560)-RELATED"/>
    <property type="match status" value="1"/>
</dbReference>
<dbReference type="Proteomes" id="UP000481861">
    <property type="component" value="Unassembled WGS sequence"/>
</dbReference>
<protein>
    <submittedName>
        <fullName evidence="5">Alpha/beta hydrolase fold-domain-containing protein</fullName>
    </submittedName>
</protein>
<organism evidence="5 6">
    <name type="scientific">Massariosphaeria phaeospora</name>
    <dbReference type="NCBI Taxonomy" id="100035"/>
    <lineage>
        <taxon>Eukaryota</taxon>
        <taxon>Fungi</taxon>
        <taxon>Dikarya</taxon>
        <taxon>Ascomycota</taxon>
        <taxon>Pezizomycotina</taxon>
        <taxon>Dothideomycetes</taxon>
        <taxon>Pleosporomycetidae</taxon>
        <taxon>Pleosporales</taxon>
        <taxon>Pleosporales incertae sedis</taxon>
        <taxon>Massariosphaeria</taxon>
    </lineage>
</organism>
<dbReference type="SUPFAM" id="SSF53474">
    <property type="entry name" value="alpha/beta-Hydrolases"/>
    <property type="match status" value="1"/>
</dbReference>
<evidence type="ECO:0000256" key="1">
    <source>
        <dbReference type="ARBA" id="ARBA00010515"/>
    </source>
</evidence>
<accession>A0A7C8I6U4</accession>
<dbReference type="InterPro" id="IPR033140">
    <property type="entry name" value="Lipase_GDXG_put_SER_AS"/>
</dbReference>
<reference evidence="5 6" key="1">
    <citation type="submission" date="2020-01" db="EMBL/GenBank/DDBJ databases">
        <authorList>
            <consortium name="DOE Joint Genome Institute"/>
            <person name="Haridas S."/>
            <person name="Albert R."/>
            <person name="Binder M."/>
            <person name="Bloem J."/>
            <person name="Labutti K."/>
            <person name="Salamov A."/>
            <person name="Andreopoulos B."/>
            <person name="Baker S.E."/>
            <person name="Barry K."/>
            <person name="Bills G."/>
            <person name="Bluhm B.H."/>
            <person name="Cannon C."/>
            <person name="Castanera R."/>
            <person name="Culley D.E."/>
            <person name="Daum C."/>
            <person name="Ezra D."/>
            <person name="Gonzalez J.B."/>
            <person name="Henrissat B."/>
            <person name="Kuo A."/>
            <person name="Liang C."/>
            <person name="Lipzen A."/>
            <person name="Lutzoni F."/>
            <person name="Magnuson J."/>
            <person name="Mondo S."/>
            <person name="Nolan M."/>
            <person name="Ohm R."/>
            <person name="Pangilinan J."/>
            <person name="Park H.-J.H."/>
            <person name="Ramirez L."/>
            <person name="Alfaro M."/>
            <person name="Sun H."/>
            <person name="Tritt A."/>
            <person name="Yoshinaga Y."/>
            <person name="Zwiers L.-H.L."/>
            <person name="Turgeon B.G."/>
            <person name="Goodwin S.B."/>
            <person name="Spatafora J.W."/>
            <person name="Crous P.W."/>
            <person name="Grigoriev I.V."/>
        </authorList>
    </citation>
    <scope>NUCLEOTIDE SEQUENCE [LARGE SCALE GENOMIC DNA]</scope>
    <source>
        <strain evidence="5 6">CBS 611.86</strain>
    </source>
</reference>
<feature type="non-terminal residue" evidence="5">
    <location>
        <position position="492"/>
    </location>
</feature>
<evidence type="ECO:0000313" key="6">
    <source>
        <dbReference type="Proteomes" id="UP000481861"/>
    </source>
</evidence>
<dbReference type="Gene3D" id="3.40.50.1820">
    <property type="entry name" value="alpha/beta hydrolase"/>
    <property type="match status" value="1"/>
</dbReference>
<gene>
    <name evidence="5" type="ORF">BDV95DRAFT_465358</name>
</gene>
<dbReference type="PANTHER" id="PTHR48081">
    <property type="entry name" value="AB HYDROLASE SUPERFAMILY PROTEIN C4A8.06C"/>
    <property type="match status" value="1"/>
</dbReference>
<dbReference type="InterPro" id="IPR029058">
    <property type="entry name" value="AB_hydrolase_fold"/>
</dbReference>
<dbReference type="Pfam" id="PF07859">
    <property type="entry name" value="Abhydrolase_3"/>
    <property type="match status" value="1"/>
</dbReference>
<proteinExistence type="inferred from homology"/>
<name>A0A7C8I6U4_9PLEO</name>
<feature type="active site" evidence="3">
    <location>
        <position position="243"/>
    </location>
</feature>
<evidence type="ECO:0000256" key="3">
    <source>
        <dbReference type="PROSITE-ProRule" id="PRU10038"/>
    </source>
</evidence>
<evidence type="ECO:0000256" key="2">
    <source>
        <dbReference type="ARBA" id="ARBA00022801"/>
    </source>
</evidence>
<dbReference type="PROSITE" id="PS01174">
    <property type="entry name" value="LIPASE_GDXG_SER"/>
    <property type="match status" value="1"/>
</dbReference>
<feature type="domain" description="Alpha/beta hydrolase fold-3" evidence="4">
    <location>
        <begin position="163"/>
        <end position="405"/>
    </location>
</feature>
<evidence type="ECO:0000313" key="5">
    <source>
        <dbReference type="EMBL" id="KAF2872148.1"/>
    </source>
</evidence>
<dbReference type="GO" id="GO:0016787">
    <property type="term" value="F:hydrolase activity"/>
    <property type="evidence" value="ECO:0007669"/>
    <property type="project" value="UniProtKB-KW"/>
</dbReference>
<comment type="caution">
    <text evidence="5">The sequence shown here is derived from an EMBL/GenBank/DDBJ whole genome shotgun (WGS) entry which is preliminary data.</text>
</comment>
<comment type="similarity">
    <text evidence="1">Belongs to the 'GDXG' lipolytic enzyme family.</text>
</comment>
<dbReference type="InterPro" id="IPR013094">
    <property type="entry name" value="AB_hydrolase_3"/>
</dbReference>
<dbReference type="AlphaFoldDB" id="A0A7C8I6U4"/>